<dbReference type="InterPro" id="IPR002575">
    <property type="entry name" value="Aminoglycoside_PTrfase"/>
</dbReference>
<dbReference type="Gene3D" id="3.90.1200.10">
    <property type="match status" value="1"/>
</dbReference>
<organism evidence="1 2">
    <name type="scientific">Legionella pneumophila</name>
    <dbReference type="NCBI Taxonomy" id="446"/>
    <lineage>
        <taxon>Bacteria</taxon>
        <taxon>Pseudomonadati</taxon>
        <taxon>Pseudomonadota</taxon>
        <taxon>Gammaproteobacteria</taxon>
        <taxon>Legionellales</taxon>
        <taxon>Legionellaceae</taxon>
        <taxon>Legionella</taxon>
    </lineage>
</organism>
<dbReference type="Gene3D" id="3.30.200.20">
    <property type="entry name" value="Phosphorylase Kinase, domain 1"/>
    <property type="match status" value="1"/>
</dbReference>
<dbReference type="PANTHER" id="PTHR21310:SF42">
    <property type="entry name" value="BIFUNCTIONAL AAC_APH"/>
    <property type="match status" value="1"/>
</dbReference>
<dbReference type="CDD" id="cd05155">
    <property type="entry name" value="APH_ChoK_like_1"/>
    <property type="match status" value="1"/>
</dbReference>
<evidence type="ECO:0000313" key="2">
    <source>
        <dbReference type="Proteomes" id="UP000239239"/>
    </source>
</evidence>
<dbReference type="AlphaFoldDB" id="A0A2S6F631"/>
<dbReference type="PANTHER" id="PTHR21310">
    <property type="entry name" value="AMINOGLYCOSIDE PHOSPHOTRANSFERASE-RELATED-RELATED"/>
    <property type="match status" value="1"/>
</dbReference>
<gene>
    <name evidence="1" type="ORF">C3928_03425</name>
</gene>
<reference evidence="1 2" key="1">
    <citation type="submission" date="2018-02" db="EMBL/GenBank/DDBJ databases">
        <title>Draft genome sequences of four Legionella pneumophila clinical strains isolated in Ontario.</title>
        <authorList>
            <person name="Fortuna A."/>
            <person name="Ramnarine R."/>
            <person name="Li A."/>
            <person name="Frantz C."/>
            <person name="Mallo G."/>
        </authorList>
    </citation>
    <scope>NUCLEOTIDE SEQUENCE [LARGE SCALE GENOMIC DNA]</scope>
    <source>
        <strain evidence="1 2">LG61</strain>
    </source>
</reference>
<name>A0A2S6F631_LEGPN</name>
<dbReference type="InterPro" id="IPR011009">
    <property type="entry name" value="Kinase-like_dom_sf"/>
</dbReference>
<accession>A0A2S6F631</accession>
<dbReference type="OrthoDB" id="3806873at2"/>
<protein>
    <submittedName>
        <fullName evidence="1">Aminoglycoside phosphotransferase</fullName>
    </submittedName>
</protein>
<comment type="caution">
    <text evidence="1">The sequence shown here is derived from an EMBL/GenBank/DDBJ whole genome shotgun (WGS) entry which is preliminary data.</text>
</comment>
<dbReference type="InterPro" id="IPR051678">
    <property type="entry name" value="AGP_Transferase"/>
</dbReference>
<dbReference type="GO" id="GO:0016740">
    <property type="term" value="F:transferase activity"/>
    <property type="evidence" value="ECO:0007669"/>
    <property type="project" value="UniProtKB-KW"/>
</dbReference>
<evidence type="ECO:0000313" key="1">
    <source>
        <dbReference type="EMBL" id="PPK32887.1"/>
    </source>
</evidence>
<sequence length="294" mass="32914">MMHSLIINETLVCRLIASQFPHYSNLPVSPVAVGGWDNRTFHLGKEMLVRLPSAEQYELQVEKEQQWLPQLAPLLPVPIPIPLEMGMPGEGYPWKWSIYRWLEGEAIASANVSNLNEIAKDLATFLTAFHKIDSTGGPKPGLHSFYRGGDLKIYDPETRQAIDCLKGKIDTDHATEIWETALNTSWQSTPVWVHGDISAGNLLVKNEKLCAIIDFGQLSVGDPACDLAITWTLFAGDSRKIFREMLPLDKGTWSRGQAWTLWKALIVAAGIVNTNAMEAQKSYRIINELFLTEL</sequence>
<dbReference type="SUPFAM" id="SSF56112">
    <property type="entry name" value="Protein kinase-like (PK-like)"/>
    <property type="match status" value="1"/>
</dbReference>
<proteinExistence type="predicted"/>
<dbReference type="Proteomes" id="UP000239239">
    <property type="component" value="Unassembled WGS sequence"/>
</dbReference>
<dbReference type="Pfam" id="PF01636">
    <property type="entry name" value="APH"/>
    <property type="match status" value="1"/>
</dbReference>
<dbReference type="EMBL" id="PQWY01000004">
    <property type="protein sequence ID" value="PPK32887.1"/>
    <property type="molecule type" value="Genomic_DNA"/>
</dbReference>
<keyword evidence="1" id="KW-0808">Transferase</keyword>